<dbReference type="Pfam" id="PF00850">
    <property type="entry name" value="Hist_deacetyl"/>
    <property type="match status" value="1"/>
</dbReference>
<dbReference type="PROSITE" id="PS50802">
    <property type="entry name" value="OTU"/>
    <property type="match status" value="1"/>
</dbReference>
<dbReference type="PANTHER" id="PTHR10625:SF36">
    <property type="entry name" value="HISTONE DEACETYLASE 3"/>
    <property type="match status" value="1"/>
</dbReference>
<feature type="region of interest" description="Disordered" evidence="17">
    <location>
        <begin position="781"/>
        <end position="904"/>
    </location>
</feature>
<dbReference type="InterPro" id="IPR023801">
    <property type="entry name" value="His_deacetylse_dom"/>
</dbReference>
<dbReference type="Pfam" id="PF02338">
    <property type="entry name" value="OTU"/>
    <property type="match status" value="1"/>
</dbReference>
<reference evidence="19" key="1">
    <citation type="submission" date="2014-08" db="EMBL/GenBank/DDBJ databases">
        <authorList>
            <person name="Sharma Rahul"/>
            <person name="Thines Marco"/>
        </authorList>
    </citation>
    <scope>NUCLEOTIDE SEQUENCE</scope>
</reference>
<feature type="compositionally biased region" description="Basic residues" evidence="17">
    <location>
        <begin position="859"/>
        <end position="868"/>
    </location>
</feature>
<dbReference type="Pfam" id="PF21403">
    <property type="entry name" value="OTU1_UBXL"/>
    <property type="match status" value="1"/>
</dbReference>
<evidence type="ECO:0000256" key="7">
    <source>
        <dbReference type="ARBA" id="ARBA00022771"/>
    </source>
</evidence>
<evidence type="ECO:0000256" key="2">
    <source>
        <dbReference type="ARBA" id="ARBA00004123"/>
    </source>
</evidence>
<keyword evidence="4" id="KW-0963">Cytoplasm</keyword>
<feature type="compositionally biased region" description="Low complexity" evidence="17">
    <location>
        <begin position="845"/>
        <end position="858"/>
    </location>
</feature>
<keyword evidence="13" id="KW-0805">Transcription regulation</keyword>
<evidence type="ECO:0000256" key="16">
    <source>
        <dbReference type="ARBA" id="ARBA00061569"/>
    </source>
</evidence>
<dbReference type="PRINTS" id="PR01271">
    <property type="entry name" value="HISDACETLASE"/>
</dbReference>
<comment type="similarity">
    <text evidence="16">Belongs to the histone deacetylase family. HD Type 1 subfamily.</text>
</comment>
<keyword evidence="11" id="KW-0862">Zinc</keyword>
<evidence type="ECO:0000256" key="9">
    <source>
        <dbReference type="ARBA" id="ARBA00022801"/>
    </source>
</evidence>
<comment type="subcellular location">
    <subcellularLocation>
        <location evidence="3">Cytoplasm</location>
    </subcellularLocation>
    <subcellularLocation>
        <location evidence="2">Nucleus</location>
    </subcellularLocation>
</comment>
<sequence length="923" mass="99600">MSLSIRIRHPGGISSIQVDSNGSVNDLLCAISKVSGLPADAQDLKSGYPPKPLLYTSSAQALSSLKLSKNEQLLVSAATPSGSSTSSIRAPVPSRSLDPPKPKPFVPESIAPNTISASANNKAGDWVEVNGSYLVLNIVPDDNSCLFSSVAQVFEGSIQAASKLRRVVADTITADPITYSELILERSPEAYISTILKPTSWGGAIELSIFSTHYKTEIASVDISSGRIDRFGEGQYSQRCVLVYSGIHYDCALLSPTPQIDDPGFCETVFSTSNESILPAVTALAKKLKDRHYYTDTQTFDLRCGTCGEGLKGEKMATQHAKETGHVDFGLSWSSDLVEASCGFSPLPLFNLATYMLGPDIVQTFSDSPFFYSRKDIGLPQPQGDIVQPHSQSRVSYYFPKSVGEYHYGERHPMKPHRLTLTNSLVVGYGLHKRMDVFAPRAATRDELEMFHDSDYVDFLSRVTPSAPPSLTTQFSKFNFGDDCPVFTGLFEFCRQYSGASLVAARKLSHGNTDIAVNWSGGLHHAKKGEASGFCYVNDIVLAILELLRFQPRVLYIDIDIHHGDGVQEAFYMSNRVLTVSFHKFAGDFFPGTGALDELGNGLGKYFSLNVPLQEGIDDESYISLFKAVMEPTITTFRPTSIVLQCGADSLGCDRLGAFNLSIAAHGECVRFIKSFNLPLLVLGGGGYTIRNVSRCWAYETSILTETDVGDSLPPTPYDAFFYPDYKLHPPLTGRVDNLNTRSSLEKIRVSIRENLRYLNGAPSVQMQEIPPDLVGWLESEERNAEEKEEETVGNGKAGDERGEDVHRARNDFFDGEKDGERERLGSGGAGNNGTTVGSMGGSGSVEISVGAAAASKKTGGRKGKSKGKPGSTTATTTTTTASMSTTTSTAPTPVAAATTATTTATTTTLAPEAATVDVIMES</sequence>
<evidence type="ECO:0000256" key="17">
    <source>
        <dbReference type="SAM" id="MobiDB-lite"/>
    </source>
</evidence>
<evidence type="ECO:0000256" key="4">
    <source>
        <dbReference type="ARBA" id="ARBA00022490"/>
    </source>
</evidence>
<evidence type="ECO:0000256" key="12">
    <source>
        <dbReference type="ARBA" id="ARBA00022853"/>
    </source>
</evidence>
<dbReference type="GO" id="GO:0040029">
    <property type="term" value="P:epigenetic regulation of gene expression"/>
    <property type="evidence" value="ECO:0007669"/>
    <property type="project" value="TreeGrafter"/>
</dbReference>
<keyword evidence="6" id="KW-0479">Metal-binding</keyword>
<keyword evidence="7" id="KW-0863">Zinc-finger</keyword>
<dbReference type="SUPFAM" id="SSF52768">
    <property type="entry name" value="Arginase/deacetylase"/>
    <property type="match status" value="1"/>
</dbReference>
<keyword evidence="5" id="KW-0645">Protease</keyword>
<evidence type="ECO:0000256" key="1">
    <source>
        <dbReference type="ARBA" id="ARBA00000707"/>
    </source>
</evidence>
<dbReference type="Gene3D" id="3.10.20.90">
    <property type="entry name" value="Phosphatidylinositol 3-kinase Catalytic Subunit, Chain A, domain 1"/>
    <property type="match status" value="1"/>
</dbReference>
<evidence type="ECO:0000256" key="15">
    <source>
        <dbReference type="ARBA" id="ARBA00023242"/>
    </source>
</evidence>
<evidence type="ECO:0000256" key="11">
    <source>
        <dbReference type="ARBA" id="ARBA00022833"/>
    </source>
</evidence>
<dbReference type="AlphaFoldDB" id="A0A0F7SK44"/>
<evidence type="ECO:0000256" key="5">
    <source>
        <dbReference type="ARBA" id="ARBA00022670"/>
    </source>
</evidence>
<evidence type="ECO:0000259" key="18">
    <source>
        <dbReference type="PROSITE" id="PS50802"/>
    </source>
</evidence>
<dbReference type="Gene3D" id="3.90.70.80">
    <property type="match status" value="1"/>
</dbReference>
<evidence type="ECO:0000256" key="14">
    <source>
        <dbReference type="ARBA" id="ARBA00023163"/>
    </source>
</evidence>
<dbReference type="GO" id="GO:0070210">
    <property type="term" value="C:Rpd3L-Expanded complex"/>
    <property type="evidence" value="ECO:0007669"/>
    <property type="project" value="TreeGrafter"/>
</dbReference>
<dbReference type="EMBL" id="LN483167">
    <property type="protein sequence ID" value="CDZ97332.1"/>
    <property type="molecule type" value="Genomic_DNA"/>
</dbReference>
<dbReference type="GO" id="GO:0034967">
    <property type="term" value="C:Set3 complex"/>
    <property type="evidence" value="ECO:0007669"/>
    <property type="project" value="UniProtKB-ARBA"/>
</dbReference>
<dbReference type="GO" id="GO:0006508">
    <property type="term" value="P:proteolysis"/>
    <property type="evidence" value="ECO:0007669"/>
    <property type="project" value="UniProtKB-KW"/>
</dbReference>
<keyword evidence="15" id="KW-0539">Nucleus</keyword>
<dbReference type="PANTHER" id="PTHR10625">
    <property type="entry name" value="HISTONE DEACETYLASE HDAC1-RELATED"/>
    <property type="match status" value="1"/>
</dbReference>
<dbReference type="PRINTS" id="PR01270">
    <property type="entry name" value="HDASUPER"/>
</dbReference>
<feature type="compositionally biased region" description="Low complexity" evidence="17">
    <location>
        <begin position="76"/>
        <end position="87"/>
    </location>
</feature>
<dbReference type="GO" id="GO:0004843">
    <property type="term" value="F:cysteine-type deubiquitinase activity"/>
    <property type="evidence" value="ECO:0007669"/>
    <property type="project" value="UniProtKB-EC"/>
</dbReference>
<feature type="compositionally biased region" description="Basic and acidic residues" evidence="17">
    <location>
        <begin position="798"/>
        <end position="825"/>
    </location>
</feature>
<organism evidence="19">
    <name type="scientific">Phaffia rhodozyma</name>
    <name type="common">Yeast</name>
    <name type="synonym">Xanthophyllomyces dendrorhous</name>
    <dbReference type="NCBI Taxonomy" id="264483"/>
    <lineage>
        <taxon>Eukaryota</taxon>
        <taxon>Fungi</taxon>
        <taxon>Dikarya</taxon>
        <taxon>Basidiomycota</taxon>
        <taxon>Agaricomycotina</taxon>
        <taxon>Tremellomycetes</taxon>
        <taxon>Cystofilobasidiales</taxon>
        <taxon>Mrakiaceae</taxon>
        <taxon>Phaffia</taxon>
    </lineage>
</organism>
<evidence type="ECO:0000256" key="10">
    <source>
        <dbReference type="ARBA" id="ARBA00022807"/>
    </source>
</evidence>
<dbReference type="FunFam" id="3.40.800.20:FF:000007">
    <property type="entry name" value="Histone deacetylase"/>
    <property type="match status" value="1"/>
</dbReference>
<dbReference type="GO" id="GO:0008270">
    <property type="term" value="F:zinc ion binding"/>
    <property type="evidence" value="ECO:0007669"/>
    <property type="project" value="UniProtKB-KW"/>
</dbReference>
<keyword evidence="10" id="KW-0788">Thiol protease</keyword>
<evidence type="ECO:0000256" key="8">
    <source>
        <dbReference type="ARBA" id="ARBA00022786"/>
    </source>
</evidence>
<dbReference type="Pfam" id="PF24560">
    <property type="entry name" value="zf-C2H2_OTU1_C"/>
    <property type="match status" value="1"/>
</dbReference>
<keyword evidence="14" id="KW-0804">Transcription</keyword>
<evidence type="ECO:0000256" key="13">
    <source>
        <dbReference type="ARBA" id="ARBA00023015"/>
    </source>
</evidence>
<dbReference type="GO" id="GO:0005737">
    <property type="term" value="C:cytoplasm"/>
    <property type="evidence" value="ECO:0007669"/>
    <property type="project" value="UniProtKB-SubCell"/>
</dbReference>
<dbReference type="SUPFAM" id="SSF54001">
    <property type="entry name" value="Cysteine proteinases"/>
    <property type="match status" value="1"/>
</dbReference>
<dbReference type="FunFam" id="3.90.70.80:FF:000016">
    <property type="entry name" value="Putative ubiquitin thioesterase otu1"/>
    <property type="match status" value="1"/>
</dbReference>
<dbReference type="CDD" id="cd22745">
    <property type="entry name" value="OTU_OTU1"/>
    <property type="match status" value="1"/>
</dbReference>
<dbReference type="InterPro" id="IPR057766">
    <property type="entry name" value="Znf-C2H2_OTU1-like_C"/>
</dbReference>
<dbReference type="Gene3D" id="3.40.800.20">
    <property type="entry name" value="Histone deacetylase domain"/>
    <property type="match status" value="1"/>
</dbReference>
<dbReference type="GO" id="GO:0004407">
    <property type="term" value="F:histone deacetylase activity"/>
    <property type="evidence" value="ECO:0007669"/>
    <property type="project" value="InterPro"/>
</dbReference>
<feature type="compositionally biased region" description="Low complexity" evidence="17">
    <location>
        <begin position="869"/>
        <end position="904"/>
    </location>
</feature>
<protein>
    <submittedName>
        <fullName evidence="19">Histone deacetylase 3</fullName>
    </submittedName>
</protein>
<evidence type="ECO:0000256" key="6">
    <source>
        <dbReference type="ARBA" id="ARBA00022723"/>
    </source>
</evidence>
<dbReference type="InterPro" id="IPR023696">
    <property type="entry name" value="Ureohydrolase_dom_sf"/>
</dbReference>
<dbReference type="InterPro" id="IPR003084">
    <property type="entry name" value="HDAC_I/II"/>
</dbReference>
<evidence type="ECO:0000313" key="19">
    <source>
        <dbReference type="EMBL" id="CDZ97332.1"/>
    </source>
</evidence>
<name>A0A0F7SK44_PHARH</name>
<evidence type="ECO:0000256" key="3">
    <source>
        <dbReference type="ARBA" id="ARBA00004496"/>
    </source>
</evidence>
<dbReference type="InterPro" id="IPR037138">
    <property type="entry name" value="His_deacetylse_dom_sf"/>
</dbReference>
<feature type="region of interest" description="Disordered" evidence="17">
    <location>
        <begin position="76"/>
        <end position="102"/>
    </location>
</feature>
<dbReference type="InterPro" id="IPR003323">
    <property type="entry name" value="OTU_dom"/>
</dbReference>
<dbReference type="InterPro" id="IPR048857">
    <property type="entry name" value="OTU1_Ubl"/>
</dbReference>
<comment type="catalytic activity">
    <reaction evidence="1">
        <text>Thiol-dependent hydrolysis of ester, thioester, amide, peptide and isopeptide bonds formed by the C-terminal Gly of ubiquitin (a 76-residue protein attached to proteins as an intracellular targeting signal).</text>
        <dbReference type="EC" id="3.4.19.12"/>
    </reaction>
</comment>
<accession>A0A0F7SK44</accession>
<keyword evidence="9" id="KW-0378">Hydrolase</keyword>
<dbReference type="InterPro" id="IPR000286">
    <property type="entry name" value="HDACs"/>
</dbReference>
<feature type="domain" description="OTU" evidence="18">
    <location>
        <begin position="134"/>
        <end position="255"/>
    </location>
</feature>
<proteinExistence type="inferred from homology"/>
<keyword evidence="8" id="KW-0833">Ubl conjugation pathway</keyword>
<keyword evidence="12" id="KW-0156">Chromatin regulator</keyword>
<dbReference type="InterPro" id="IPR038765">
    <property type="entry name" value="Papain-like_cys_pep_sf"/>
</dbReference>